<sequence length="317" mass="34094">MADLEPMEAPLSNGAAVPPETETLAPPPPAGSGGKRQRRPSVRLGEIGGQPAATPQDPFARRSKQWRAPSHSQRTWPAAPAGGGGGGGEMGRIPSRTRPLTNLISEDFHVASDLPAVSGEENRESAPAVLRGGGGGGGKEGRSKKGSGVSSRRHRANWMPEMDDGQDPAAAKPGGGDAGEEGYRDYDDLQREDWEIPTKDHSILLSDRRPARSRILENREAGLPSAIEAPDMEMTLETDAREWHRAQISSPAEDGGVRVWLNGLGLGRYGPVFEIHEVDDEVLPLLTLDDLKDMGINAVGSRRKMYCAIQKLRRNLS</sequence>
<dbReference type="PANTHER" id="PTHR10627">
    <property type="entry name" value="SCP160"/>
    <property type="match status" value="1"/>
</dbReference>
<dbReference type="InterPro" id="IPR013761">
    <property type="entry name" value="SAM/pointed_sf"/>
</dbReference>
<evidence type="ECO:0000256" key="2">
    <source>
        <dbReference type="SAM" id="MobiDB-lite"/>
    </source>
</evidence>
<dbReference type="AlphaFoldDB" id="A0A7I8L577"/>
<organism evidence="4 5">
    <name type="scientific">Spirodela intermedia</name>
    <name type="common">Intermediate duckweed</name>
    <dbReference type="NCBI Taxonomy" id="51605"/>
    <lineage>
        <taxon>Eukaryota</taxon>
        <taxon>Viridiplantae</taxon>
        <taxon>Streptophyta</taxon>
        <taxon>Embryophyta</taxon>
        <taxon>Tracheophyta</taxon>
        <taxon>Spermatophyta</taxon>
        <taxon>Magnoliopsida</taxon>
        <taxon>Liliopsida</taxon>
        <taxon>Araceae</taxon>
        <taxon>Lemnoideae</taxon>
        <taxon>Spirodela</taxon>
    </lineage>
</organism>
<dbReference type="Gene3D" id="1.10.150.50">
    <property type="entry name" value="Transcription Factor, Ets-1"/>
    <property type="match status" value="1"/>
</dbReference>
<dbReference type="EMBL" id="LR746274">
    <property type="protein sequence ID" value="CAA7405173.1"/>
    <property type="molecule type" value="Genomic_DNA"/>
</dbReference>
<keyword evidence="1" id="KW-0677">Repeat</keyword>
<feature type="region of interest" description="Disordered" evidence="2">
    <location>
        <begin position="1"/>
        <end position="184"/>
    </location>
</feature>
<dbReference type="InterPro" id="IPR001660">
    <property type="entry name" value="SAM"/>
</dbReference>
<reference evidence="4" key="1">
    <citation type="submission" date="2020-02" db="EMBL/GenBank/DDBJ databases">
        <authorList>
            <person name="Scholz U."/>
            <person name="Mascher M."/>
            <person name="Fiebig A."/>
        </authorList>
    </citation>
    <scope>NUCLEOTIDE SEQUENCE</scope>
</reference>
<dbReference type="SMART" id="SM00454">
    <property type="entry name" value="SAM"/>
    <property type="match status" value="1"/>
</dbReference>
<proteinExistence type="predicted"/>
<dbReference type="PROSITE" id="PS50105">
    <property type="entry name" value="SAM_DOMAIN"/>
    <property type="match status" value="1"/>
</dbReference>
<evidence type="ECO:0000313" key="5">
    <source>
        <dbReference type="Proteomes" id="UP000663760"/>
    </source>
</evidence>
<feature type="domain" description="SAM" evidence="3">
    <location>
        <begin position="257"/>
        <end position="315"/>
    </location>
</feature>
<protein>
    <recommendedName>
        <fullName evidence="3">SAM domain-containing protein</fullName>
    </recommendedName>
</protein>
<evidence type="ECO:0000256" key="1">
    <source>
        <dbReference type="ARBA" id="ARBA00022737"/>
    </source>
</evidence>
<feature type="compositionally biased region" description="Low complexity" evidence="2">
    <location>
        <begin position="15"/>
        <end position="24"/>
    </location>
</feature>
<keyword evidence="5" id="KW-1185">Reference proteome</keyword>
<evidence type="ECO:0000259" key="3">
    <source>
        <dbReference type="PROSITE" id="PS50105"/>
    </source>
</evidence>
<feature type="compositionally biased region" description="Gly residues" evidence="2">
    <location>
        <begin position="81"/>
        <end position="90"/>
    </location>
</feature>
<dbReference type="OrthoDB" id="539213at2759"/>
<dbReference type="CDD" id="cd09487">
    <property type="entry name" value="SAM_superfamily"/>
    <property type="match status" value="1"/>
</dbReference>
<gene>
    <name evidence="4" type="ORF">SI8410_11015851</name>
</gene>
<accession>A0A7I8L577</accession>
<dbReference type="PANTHER" id="PTHR10627:SF69">
    <property type="entry name" value="PROTEIN BICAUDAL C"/>
    <property type="match status" value="1"/>
</dbReference>
<dbReference type="Pfam" id="PF00536">
    <property type="entry name" value="SAM_1"/>
    <property type="match status" value="1"/>
</dbReference>
<evidence type="ECO:0000313" key="4">
    <source>
        <dbReference type="EMBL" id="CAA7405173.1"/>
    </source>
</evidence>
<dbReference type="Proteomes" id="UP000663760">
    <property type="component" value="Chromosome 11"/>
</dbReference>
<dbReference type="SUPFAM" id="SSF47769">
    <property type="entry name" value="SAM/Pointed domain"/>
    <property type="match status" value="1"/>
</dbReference>
<name>A0A7I8L577_SPIIN</name>